<evidence type="ECO:0000313" key="4">
    <source>
        <dbReference type="EMBL" id="PYE48228.1"/>
    </source>
</evidence>
<dbReference type="InterPro" id="IPR017853">
    <property type="entry name" value="GH"/>
</dbReference>
<keyword evidence="2" id="KW-0326">Glycosidase</keyword>
<evidence type="ECO:0000259" key="3">
    <source>
        <dbReference type="Pfam" id="PF02449"/>
    </source>
</evidence>
<evidence type="ECO:0000313" key="5">
    <source>
        <dbReference type="Proteomes" id="UP000247790"/>
    </source>
</evidence>
<dbReference type="RefSeq" id="WP_244213857.1">
    <property type="nucleotide sequence ID" value="NZ_QJSW01000009.1"/>
</dbReference>
<dbReference type="GO" id="GO:0005975">
    <property type="term" value="P:carbohydrate metabolic process"/>
    <property type="evidence" value="ECO:0007669"/>
    <property type="project" value="InterPro"/>
</dbReference>
<dbReference type="CDD" id="cd03143">
    <property type="entry name" value="A4_beta-galactosidase_middle_domain"/>
    <property type="match status" value="1"/>
</dbReference>
<comment type="caution">
    <text evidence="4">The sequence shown here is derived from an EMBL/GenBank/DDBJ whole genome shotgun (WGS) entry which is preliminary data.</text>
</comment>
<accession>A0A2V4VHB4</accession>
<dbReference type="Gene3D" id="3.40.50.880">
    <property type="match status" value="1"/>
</dbReference>
<name>A0A2V4VHB4_PAEBA</name>
<dbReference type="GO" id="GO:0004565">
    <property type="term" value="F:beta-galactosidase activity"/>
    <property type="evidence" value="ECO:0007669"/>
    <property type="project" value="InterPro"/>
</dbReference>
<organism evidence="4 5">
    <name type="scientific">Paenibacillus barcinonensis</name>
    <dbReference type="NCBI Taxonomy" id="198119"/>
    <lineage>
        <taxon>Bacteria</taxon>
        <taxon>Bacillati</taxon>
        <taxon>Bacillota</taxon>
        <taxon>Bacilli</taxon>
        <taxon>Bacillales</taxon>
        <taxon>Paenibacillaceae</taxon>
        <taxon>Paenibacillus</taxon>
    </lineage>
</organism>
<dbReference type="InterPro" id="IPR013529">
    <property type="entry name" value="Glyco_hydro_42_N"/>
</dbReference>
<keyword evidence="1" id="KW-0378">Hydrolase</keyword>
<feature type="domain" description="Glycoside hydrolase family 42 N-terminal" evidence="3">
    <location>
        <begin position="537"/>
        <end position="630"/>
    </location>
</feature>
<dbReference type="InterPro" id="IPR029062">
    <property type="entry name" value="Class_I_gatase-like"/>
</dbReference>
<dbReference type="Proteomes" id="UP000247790">
    <property type="component" value="Unassembled WGS sequence"/>
</dbReference>
<evidence type="ECO:0000256" key="1">
    <source>
        <dbReference type="ARBA" id="ARBA00022801"/>
    </source>
</evidence>
<dbReference type="SUPFAM" id="SSF51445">
    <property type="entry name" value="(Trans)glycosidases"/>
    <property type="match status" value="1"/>
</dbReference>
<dbReference type="Gene3D" id="3.20.20.80">
    <property type="entry name" value="Glycosidases"/>
    <property type="match status" value="1"/>
</dbReference>
<dbReference type="EMBL" id="QJSW01000009">
    <property type="protein sequence ID" value="PYE48228.1"/>
    <property type="molecule type" value="Genomic_DNA"/>
</dbReference>
<proteinExistence type="predicted"/>
<dbReference type="Pfam" id="PF02449">
    <property type="entry name" value="Glyco_hydro_42"/>
    <property type="match status" value="1"/>
</dbReference>
<dbReference type="GO" id="GO:0009341">
    <property type="term" value="C:beta-galactosidase complex"/>
    <property type="evidence" value="ECO:0007669"/>
    <property type="project" value="InterPro"/>
</dbReference>
<reference evidence="4 5" key="1">
    <citation type="submission" date="2018-06" db="EMBL/GenBank/DDBJ databases">
        <title>Genomic Encyclopedia of Type Strains, Phase III (KMG-III): the genomes of soil and plant-associated and newly described type strains.</title>
        <authorList>
            <person name="Whitman W."/>
        </authorList>
    </citation>
    <scope>NUCLEOTIDE SEQUENCE [LARGE SCALE GENOMIC DNA]</scope>
    <source>
        <strain evidence="4 5">CECT 7022</strain>
    </source>
</reference>
<protein>
    <submittedName>
        <fullName evidence="4">Beta-galactosidase GanA</fullName>
    </submittedName>
</protein>
<evidence type="ECO:0000256" key="2">
    <source>
        <dbReference type="ARBA" id="ARBA00023295"/>
    </source>
</evidence>
<sequence>MSMVAAQESKLILFYDPIFPIEGQRPSSQNLEVWKSMENILMTDADGLSAALQEAGGEGCLISLHAPYFPKPAWTAILDYLHQGGGLLSIGGAPFKRPVRAAGEGWSVESEQTAYHQELYIHEMLSVSSVDVQSYVSSECIPLFAGTETLFEAADTWNLVPHTTRASDLPHQMGSAGPMSTQIHAMLKGINKDGRSTTAPIVLWENSRGTFGGSRWLFVNLSLTPFFWTQNGAAEIAKWGEFCAQGVTELSLKPNYAAYEPGEQAVLTLQGQILTRTGYRRSTAEKWTFEFNIERENRLRDSMEPVWSHKLEIQISGEQQIVRLAMPEPVKSGLYRIVCRAEGPGGEIRILRQGFWGQDAAWLAAGEVITRSRDYFIKEGRPLPVVGMTYMTSDVARKFLFLPNADVWDRDMAQMAKAGINWIRTGIWTAYRNMMQVDGHMAEDVLRAIDAFFLTAKRHGLQVTFTFFSFTPETWEGSNPYLDPQSVEAQKRFIRSIVSRHIHSTHVDWDLINEPSMFDPARIFSNGPRSARDSYEQQAFVSWLQQRHASIEVLQEAWNMSPAQLPNFAAAVIPEPEEINFDVQDMHKAKKGTRWLDYCLFSMEMHNVWVRELAGTIKNLVPDHLVTVGQDEALGAQRPSPFFYEREVDYTTVHSWWLNDDLLWDGIFAKTPYKPNLIQETGIMYVETPDGRAKRTEAELHSILERKYAYAFATGGAGAVQWIWNTNYYMDNANESHIGALRADGTEKPEANVSYDFGRFMKETRDLFEDRELEQIAVVFPYSNDFSNRSLAYEATTRLTRVLSYEVKLPFRALSEYHLDSLEQQPPKLIIVPSPHNLEEAAFQRLIEFTERQGASLLITGPLGLDAYWKASGRADMLVGKRNLVNVQREEMLHINGVNHRVTYGKRRIAEVSKESPVYPADASSRCLQSSASFDPEVGGTAHTSQIPESAETDGLTVITLGKGRLIWTPLPLELNGRDEPLAALYRYAAEAAGVEQELEWLSGGDNAGVYGRKLHFPKGSLYIFVSEYGWHQKVQIRDQRTGTAYSFELQSNRSVLFATDVSGKLHAVYRPDEVEIEVENAQQDERGGMTP</sequence>
<gene>
    <name evidence="4" type="ORF">DFQ00_10982</name>
</gene>
<dbReference type="AlphaFoldDB" id="A0A2V4VHB4"/>